<dbReference type="RefSeq" id="WP_100706783.1">
    <property type="nucleotide sequence ID" value="NZ_NPDL01000008.1"/>
</dbReference>
<dbReference type="InterPro" id="IPR004398">
    <property type="entry name" value="RNA_MeTrfase_RsmD"/>
</dbReference>
<sequence length="197" mass="22147">MKPGKKLKGSKGLRIQTGELKGRLIPSPVSPEGKSNFTPAIIKKSLFDIIESLQLQGRFNLEESAFIDLFAGSGQMGIESLSRGFARAVFLELAWDRFESLKGVLDKLGKPHLVLRKDAFRFYSGFDIPEKTKVYFMDPPYSFWDKKTEKLKKVVEEIAQNEPGVVAIIVQSPLPLNWEGFSPRSFGRNTLNVRVLA</sequence>
<protein>
    <submittedName>
        <fullName evidence="3">DNA methyltransferase</fullName>
    </submittedName>
</protein>
<gene>
    <name evidence="3" type="ORF">CH357_10995</name>
</gene>
<proteinExistence type="predicted"/>
<dbReference type="OrthoDB" id="9803017at2"/>
<evidence type="ECO:0000256" key="2">
    <source>
        <dbReference type="ARBA" id="ARBA00022679"/>
    </source>
</evidence>
<dbReference type="PANTHER" id="PTHR43542">
    <property type="entry name" value="METHYLTRANSFERASE"/>
    <property type="match status" value="1"/>
</dbReference>
<dbReference type="GO" id="GO:0008168">
    <property type="term" value="F:methyltransferase activity"/>
    <property type="evidence" value="ECO:0007669"/>
    <property type="project" value="UniProtKB-KW"/>
</dbReference>
<dbReference type="PANTHER" id="PTHR43542:SF1">
    <property type="entry name" value="METHYLTRANSFERASE"/>
    <property type="match status" value="1"/>
</dbReference>
<dbReference type="SUPFAM" id="SSF53335">
    <property type="entry name" value="S-adenosyl-L-methionine-dependent methyltransferases"/>
    <property type="match status" value="1"/>
</dbReference>
<name>A0A2M9XCN1_9LEPT</name>
<reference evidence="3 4" key="1">
    <citation type="submission" date="2017-07" db="EMBL/GenBank/DDBJ databases">
        <title>Leptospira spp. isolated from tropical soils.</title>
        <authorList>
            <person name="Thibeaux R."/>
            <person name="Iraola G."/>
            <person name="Ferres I."/>
            <person name="Bierque E."/>
            <person name="Girault D."/>
            <person name="Soupe-Gilbert M.-E."/>
            <person name="Picardeau M."/>
            <person name="Goarant C."/>
        </authorList>
    </citation>
    <scope>NUCLEOTIDE SEQUENCE [LARGE SCALE GENOMIC DNA]</scope>
    <source>
        <strain evidence="3 4">MCA1-C-A1</strain>
    </source>
</reference>
<evidence type="ECO:0000256" key="1">
    <source>
        <dbReference type="ARBA" id="ARBA00022603"/>
    </source>
</evidence>
<keyword evidence="4" id="KW-1185">Reference proteome</keyword>
<evidence type="ECO:0000313" key="3">
    <source>
        <dbReference type="EMBL" id="PJZ25437.1"/>
    </source>
</evidence>
<dbReference type="Proteomes" id="UP000232196">
    <property type="component" value="Unassembled WGS sequence"/>
</dbReference>
<dbReference type="Gene3D" id="3.40.50.150">
    <property type="entry name" value="Vaccinia Virus protein VP39"/>
    <property type="match status" value="1"/>
</dbReference>
<accession>A0A2M9XCN1</accession>
<organism evidence="3 4">
    <name type="scientific">Leptospira hartskeerlii</name>
    <dbReference type="NCBI Taxonomy" id="2023177"/>
    <lineage>
        <taxon>Bacteria</taxon>
        <taxon>Pseudomonadati</taxon>
        <taxon>Spirochaetota</taxon>
        <taxon>Spirochaetia</taxon>
        <taxon>Leptospirales</taxon>
        <taxon>Leptospiraceae</taxon>
        <taxon>Leptospira</taxon>
    </lineage>
</organism>
<dbReference type="GO" id="GO:0031167">
    <property type="term" value="P:rRNA methylation"/>
    <property type="evidence" value="ECO:0007669"/>
    <property type="project" value="InterPro"/>
</dbReference>
<comment type="caution">
    <text evidence="3">The sequence shown here is derived from an EMBL/GenBank/DDBJ whole genome shotgun (WGS) entry which is preliminary data.</text>
</comment>
<dbReference type="AlphaFoldDB" id="A0A2M9XCN1"/>
<keyword evidence="2 3" id="KW-0808">Transferase</keyword>
<evidence type="ECO:0000313" key="4">
    <source>
        <dbReference type="Proteomes" id="UP000232196"/>
    </source>
</evidence>
<keyword evidence="1 3" id="KW-0489">Methyltransferase</keyword>
<dbReference type="CDD" id="cd02440">
    <property type="entry name" value="AdoMet_MTases"/>
    <property type="match status" value="1"/>
</dbReference>
<dbReference type="InterPro" id="IPR029063">
    <property type="entry name" value="SAM-dependent_MTases_sf"/>
</dbReference>
<dbReference type="Pfam" id="PF03602">
    <property type="entry name" value="Cons_hypoth95"/>
    <property type="match status" value="1"/>
</dbReference>
<dbReference type="EMBL" id="NPDN01000005">
    <property type="protein sequence ID" value="PJZ25437.1"/>
    <property type="molecule type" value="Genomic_DNA"/>
</dbReference>